<dbReference type="SMART" id="SM00382">
    <property type="entry name" value="AAA"/>
    <property type="match status" value="1"/>
</dbReference>
<dbReference type="AlphaFoldDB" id="A1R644"/>
<dbReference type="HOGENOM" id="CLU_000604_1_11_11"/>
<dbReference type="SUPFAM" id="SSF52540">
    <property type="entry name" value="P-loop containing nucleoside triphosphate hydrolases"/>
    <property type="match status" value="1"/>
</dbReference>
<dbReference type="InterPro" id="IPR027417">
    <property type="entry name" value="P-loop_NTPase"/>
</dbReference>
<dbReference type="STRING" id="290340.AAur_1961"/>
<keyword evidence="3" id="KW-0547">Nucleotide-binding</keyword>
<dbReference type="InterPro" id="IPR003593">
    <property type="entry name" value="AAA+_ATPase"/>
</dbReference>
<reference evidence="6 7" key="1">
    <citation type="journal article" date="2006" name="PLoS Genet.">
        <title>Secrets of soil survival revealed by the genome sequence of Arthrobacter aurescens TC1.</title>
        <authorList>
            <person name="Mongodin E.F."/>
            <person name="Shapir N."/>
            <person name="Daugherty S.C."/>
            <person name="DeBoy R.T."/>
            <person name="Emerson J.B."/>
            <person name="Shvartzbeyn A."/>
            <person name="Radune D."/>
            <person name="Vamathevan J."/>
            <person name="Riggs F."/>
            <person name="Grinberg V."/>
            <person name="Khouri H."/>
            <person name="Wackett L.P."/>
            <person name="Nelson K.E."/>
            <person name="Sadowsky M.J."/>
        </authorList>
    </citation>
    <scope>NUCLEOTIDE SEQUENCE [LARGE SCALE GENOMIC DNA]</scope>
    <source>
        <strain evidence="6 7">TC1</strain>
    </source>
</reference>
<dbReference type="KEGG" id="aau:AAur_1961"/>
<dbReference type="GO" id="GO:0016887">
    <property type="term" value="F:ATP hydrolysis activity"/>
    <property type="evidence" value="ECO:0007669"/>
    <property type="project" value="InterPro"/>
</dbReference>
<dbReference type="InterPro" id="IPR003439">
    <property type="entry name" value="ABC_transporter-like_ATP-bd"/>
</dbReference>
<feature type="domain" description="ABC transporter" evidence="5">
    <location>
        <begin position="28"/>
        <end position="232"/>
    </location>
</feature>
<organism evidence="6 7">
    <name type="scientific">Paenarthrobacter aurescens (strain TC1)</name>
    <dbReference type="NCBI Taxonomy" id="290340"/>
    <lineage>
        <taxon>Bacteria</taxon>
        <taxon>Bacillati</taxon>
        <taxon>Actinomycetota</taxon>
        <taxon>Actinomycetes</taxon>
        <taxon>Micrococcales</taxon>
        <taxon>Micrococcaceae</taxon>
        <taxon>Paenarthrobacter</taxon>
    </lineage>
</organism>
<evidence type="ECO:0000313" key="7">
    <source>
        <dbReference type="Proteomes" id="UP000000637"/>
    </source>
</evidence>
<proteinExistence type="inferred from homology"/>
<evidence type="ECO:0000256" key="4">
    <source>
        <dbReference type="ARBA" id="ARBA00022840"/>
    </source>
</evidence>
<sequence length="233" mass="24851">MHPVTVKHIEIHYQKRLELGVITSGPALSARNLHFSFGDVTALHGVDLDLERGKVTAIAGPNGAGKSTLIEILAGVRTPAHGTVDRDDDVALVVQRVTTPASLPLTVRDVVTMGTWGDRSGRGSTPRAAERKARVAEALARVQLTKYASSPFNALSGGQRQRVLLAQGIARRARIFLLDEPAAGLDLESRQRTRAMLAAEAVRGAAVACVSHDEESIDAADCVVRLVCGRRVS</sequence>
<dbReference type="InterPro" id="IPR050153">
    <property type="entry name" value="Metal_Ion_Import_ABC"/>
</dbReference>
<dbReference type="Pfam" id="PF00005">
    <property type="entry name" value="ABC_tran"/>
    <property type="match status" value="1"/>
</dbReference>
<evidence type="ECO:0000256" key="1">
    <source>
        <dbReference type="ARBA" id="ARBA00005417"/>
    </source>
</evidence>
<evidence type="ECO:0000256" key="3">
    <source>
        <dbReference type="ARBA" id="ARBA00022741"/>
    </source>
</evidence>
<comment type="similarity">
    <text evidence="1">Belongs to the ABC transporter superfamily.</text>
</comment>
<accession>A1R644</accession>
<keyword evidence="7" id="KW-1185">Reference proteome</keyword>
<keyword evidence="4 6" id="KW-0067">ATP-binding</keyword>
<dbReference type="OrthoDB" id="5296765at2"/>
<dbReference type="EMBL" id="CP000474">
    <property type="protein sequence ID" value="ABM06381.1"/>
    <property type="molecule type" value="Genomic_DNA"/>
</dbReference>
<evidence type="ECO:0000256" key="2">
    <source>
        <dbReference type="ARBA" id="ARBA00022448"/>
    </source>
</evidence>
<dbReference type="InterPro" id="IPR017871">
    <property type="entry name" value="ABC_transporter-like_CS"/>
</dbReference>
<evidence type="ECO:0000259" key="5">
    <source>
        <dbReference type="PROSITE" id="PS50893"/>
    </source>
</evidence>
<dbReference type="eggNOG" id="COG1121">
    <property type="taxonomic scope" value="Bacteria"/>
</dbReference>
<name>A1R644_PAEAT</name>
<evidence type="ECO:0000313" key="6">
    <source>
        <dbReference type="EMBL" id="ABM06381.1"/>
    </source>
</evidence>
<dbReference type="PANTHER" id="PTHR42734">
    <property type="entry name" value="METAL TRANSPORT SYSTEM ATP-BINDING PROTEIN TM_0124-RELATED"/>
    <property type="match status" value="1"/>
</dbReference>
<dbReference type="PROSITE" id="PS50893">
    <property type="entry name" value="ABC_TRANSPORTER_2"/>
    <property type="match status" value="1"/>
</dbReference>
<dbReference type="Proteomes" id="UP000000637">
    <property type="component" value="Chromosome"/>
</dbReference>
<gene>
    <name evidence="6" type="ordered locus">AAur_1961</name>
</gene>
<dbReference type="GO" id="GO:0005524">
    <property type="term" value="F:ATP binding"/>
    <property type="evidence" value="ECO:0007669"/>
    <property type="project" value="UniProtKB-KW"/>
</dbReference>
<dbReference type="PANTHER" id="PTHR42734:SF5">
    <property type="entry name" value="IRON TRANSPORT SYSTEM ATP-BINDING PROTEIN HI_0361-RELATED"/>
    <property type="match status" value="1"/>
</dbReference>
<dbReference type="PROSITE" id="PS00211">
    <property type="entry name" value="ABC_TRANSPORTER_1"/>
    <property type="match status" value="1"/>
</dbReference>
<keyword evidence="2" id="KW-0813">Transport</keyword>
<protein>
    <submittedName>
        <fullName evidence="6">ABC transporter, ATP-binding protein</fullName>
    </submittedName>
</protein>
<dbReference type="Gene3D" id="3.40.50.300">
    <property type="entry name" value="P-loop containing nucleotide triphosphate hydrolases"/>
    <property type="match status" value="1"/>
</dbReference>